<reference evidence="2" key="1">
    <citation type="submission" date="2022-12" db="EMBL/GenBank/DDBJ databases">
        <title>Bacterial isolates from different developmental stages of Nematostella vectensis.</title>
        <authorList>
            <person name="Fraune S."/>
        </authorList>
    </citation>
    <scope>NUCLEOTIDE SEQUENCE</scope>
    <source>
        <strain evidence="2">G21630-S1</strain>
    </source>
</reference>
<dbReference type="RefSeq" id="WP_269423277.1">
    <property type="nucleotide sequence ID" value="NZ_JAPWGY010000003.1"/>
</dbReference>
<accession>A0ABT4LMA1</accession>
<sequence length="84" mass="8672">MNKLLLASCALGLLGVASLANAAEVAGRVMTTDPASNTIVMEDGTVLQLPENQTVEGLAPGTEIIVTFDEQDGKNMVTDIKPAS</sequence>
<dbReference type="EMBL" id="JAPWGY010000003">
    <property type="protein sequence ID" value="MCZ4281097.1"/>
    <property type="molecule type" value="Genomic_DNA"/>
</dbReference>
<comment type="caution">
    <text evidence="2">The sequence shown here is derived from an EMBL/GenBank/DDBJ whole genome shotgun (WGS) entry which is preliminary data.</text>
</comment>
<keyword evidence="3" id="KW-1185">Reference proteome</keyword>
<feature type="signal peptide" evidence="1">
    <location>
        <begin position="1"/>
        <end position="22"/>
    </location>
</feature>
<evidence type="ECO:0000256" key="1">
    <source>
        <dbReference type="SAM" id="SignalP"/>
    </source>
</evidence>
<dbReference type="InterPro" id="IPR009780">
    <property type="entry name" value="DUF1344"/>
</dbReference>
<evidence type="ECO:0000313" key="3">
    <source>
        <dbReference type="Proteomes" id="UP001069802"/>
    </source>
</evidence>
<proteinExistence type="predicted"/>
<keyword evidence="1" id="KW-0732">Signal</keyword>
<gene>
    <name evidence="2" type="ORF">O4H49_09935</name>
</gene>
<dbReference type="Pfam" id="PF07076">
    <property type="entry name" value="DUF1344"/>
    <property type="match status" value="1"/>
</dbReference>
<name>A0ABT4LMA1_9PROT</name>
<feature type="chain" id="PRO_5045525778" evidence="1">
    <location>
        <begin position="23"/>
        <end position="84"/>
    </location>
</feature>
<protein>
    <submittedName>
        <fullName evidence="2">DUF1344 domain-containing protein</fullName>
    </submittedName>
</protein>
<dbReference type="Proteomes" id="UP001069802">
    <property type="component" value="Unassembled WGS sequence"/>
</dbReference>
<organism evidence="2 3">
    <name type="scientific">Kiloniella laminariae</name>
    <dbReference type="NCBI Taxonomy" id="454162"/>
    <lineage>
        <taxon>Bacteria</taxon>
        <taxon>Pseudomonadati</taxon>
        <taxon>Pseudomonadota</taxon>
        <taxon>Alphaproteobacteria</taxon>
        <taxon>Rhodospirillales</taxon>
        <taxon>Kiloniellaceae</taxon>
        <taxon>Kiloniella</taxon>
    </lineage>
</organism>
<evidence type="ECO:0000313" key="2">
    <source>
        <dbReference type="EMBL" id="MCZ4281097.1"/>
    </source>
</evidence>